<evidence type="ECO:0000313" key="2">
    <source>
        <dbReference type="EMBL" id="MFD1031636.1"/>
    </source>
</evidence>
<gene>
    <name evidence="2" type="ORF">ACFQ1X_09360</name>
</gene>
<keyword evidence="1" id="KW-0472">Membrane</keyword>
<keyword evidence="1" id="KW-1133">Transmembrane helix</keyword>
<proteinExistence type="predicted"/>
<dbReference type="InterPro" id="IPR025441">
    <property type="entry name" value="DUF4181"/>
</dbReference>
<feature type="transmembrane region" description="Helical" evidence="1">
    <location>
        <begin position="65"/>
        <end position="83"/>
    </location>
</feature>
<feature type="transmembrane region" description="Helical" evidence="1">
    <location>
        <begin position="120"/>
        <end position="141"/>
    </location>
</feature>
<name>A0ABW3LE50_9BACL</name>
<dbReference type="RefSeq" id="WP_144839939.1">
    <property type="nucleotide sequence ID" value="NZ_JBHTKI010000012.1"/>
</dbReference>
<accession>A0ABW3LE50</accession>
<evidence type="ECO:0000313" key="3">
    <source>
        <dbReference type="Proteomes" id="UP001597109"/>
    </source>
</evidence>
<keyword evidence="1" id="KW-0812">Transmembrane</keyword>
<dbReference type="Proteomes" id="UP001597109">
    <property type="component" value="Unassembled WGS sequence"/>
</dbReference>
<evidence type="ECO:0000256" key="1">
    <source>
        <dbReference type="SAM" id="Phobius"/>
    </source>
</evidence>
<feature type="transmembrane region" description="Helical" evidence="1">
    <location>
        <begin position="89"/>
        <end position="108"/>
    </location>
</feature>
<organism evidence="2 3">
    <name type="scientific">Metaplanococcus flavidus</name>
    <dbReference type="NCBI Taxonomy" id="569883"/>
    <lineage>
        <taxon>Bacteria</taxon>
        <taxon>Bacillati</taxon>
        <taxon>Bacillota</taxon>
        <taxon>Bacilli</taxon>
        <taxon>Bacillales</taxon>
        <taxon>Caryophanaceae</taxon>
        <taxon>Metaplanococcus</taxon>
    </lineage>
</organism>
<keyword evidence="3" id="KW-1185">Reference proteome</keyword>
<reference evidence="3" key="1">
    <citation type="journal article" date="2019" name="Int. J. Syst. Evol. Microbiol.">
        <title>The Global Catalogue of Microorganisms (GCM) 10K type strain sequencing project: providing services to taxonomists for standard genome sequencing and annotation.</title>
        <authorList>
            <consortium name="The Broad Institute Genomics Platform"/>
            <consortium name="The Broad Institute Genome Sequencing Center for Infectious Disease"/>
            <person name="Wu L."/>
            <person name="Ma J."/>
        </authorList>
    </citation>
    <scope>NUCLEOTIDE SEQUENCE [LARGE SCALE GENOMIC DNA]</scope>
    <source>
        <strain evidence="3">CCUG 56756</strain>
    </source>
</reference>
<protein>
    <submittedName>
        <fullName evidence="2">DUF4181 domain-containing protein</fullName>
    </submittedName>
</protein>
<sequence length="147" mass="16792">MFDIYFSFASPLMPESFGWRFTLFIAGSISIIYLVDLFLRKLLGVEKRKLFKSRYVNDRHKKVDFYLRIAGAVFLVAALAYGYENGPLYPIVATIGAALMSALYQAYMEKRYAENPGDHLYTILEFPLTIIPVLILGGTLFPEIPLY</sequence>
<feature type="transmembrane region" description="Helical" evidence="1">
    <location>
        <begin position="17"/>
        <end position="39"/>
    </location>
</feature>
<dbReference type="Pfam" id="PF13789">
    <property type="entry name" value="DUF4181"/>
    <property type="match status" value="1"/>
</dbReference>
<comment type="caution">
    <text evidence="2">The sequence shown here is derived from an EMBL/GenBank/DDBJ whole genome shotgun (WGS) entry which is preliminary data.</text>
</comment>
<dbReference type="EMBL" id="JBHTKI010000012">
    <property type="protein sequence ID" value="MFD1031636.1"/>
    <property type="molecule type" value="Genomic_DNA"/>
</dbReference>